<dbReference type="InterPro" id="IPR001242">
    <property type="entry name" value="Condensation_dom"/>
</dbReference>
<dbReference type="Gene3D" id="3.40.50.980">
    <property type="match status" value="2"/>
</dbReference>
<keyword evidence="6" id="KW-0045">Antibiotic biosynthesis</keyword>
<evidence type="ECO:0000256" key="1">
    <source>
        <dbReference type="ARBA" id="ARBA00001957"/>
    </source>
</evidence>
<gene>
    <name evidence="10" type="ORF">BVG16_32275</name>
</gene>
<feature type="domain" description="Carrier" evidence="9">
    <location>
        <begin position="917"/>
        <end position="992"/>
    </location>
</feature>
<dbReference type="InterPro" id="IPR025110">
    <property type="entry name" value="AMP-bd_C"/>
</dbReference>
<dbReference type="Gene3D" id="2.30.38.10">
    <property type="entry name" value="Luciferase, Domain 3"/>
    <property type="match status" value="1"/>
</dbReference>
<reference evidence="10 11" key="1">
    <citation type="submission" date="2017-01" db="EMBL/GenBank/DDBJ databases">
        <title>Genome analysis of Paenibacillus selenitrireducens ES3-24.</title>
        <authorList>
            <person name="Xu D."/>
            <person name="Yao R."/>
            <person name="Zheng S."/>
        </authorList>
    </citation>
    <scope>NUCLEOTIDE SEQUENCE [LARGE SCALE GENOMIC DNA]</scope>
    <source>
        <strain evidence="10 11">ES3-24</strain>
    </source>
</reference>
<keyword evidence="11" id="KW-1185">Reference proteome</keyword>
<name>A0A1T2WZJ9_9BACL</name>
<dbReference type="InterPro" id="IPR045851">
    <property type="entry name" value="AMP-bd_C_sf"/>
</dbReference>
<accession>A0A1T2WZJ9</accession>
<comment type="caution">
    <text evidence="10">The sequence shown here is derived from an EMBL/GenBank/DDBJ whole genome shotgun (WGS) entry which is preliminary data.</text>
</comment>
<dbReference type="Pfam" id="PF13193">
    <property type="entry name" value="AMP-binding_C"/>
    <property type="match status" value="1"/>
</dbReference>
<dbReference type="GO" id="GO:0005829">
    <property type="term" value="C:cytosol"/>
    <property type="evidence" value="ECO:0007669"/>
    <property type="project" value="TreeGrafter"/>
</dbReference>
<dbReference type="InterPro" id="IPR029058">
    <property type="entry name" value="AB_hydrolase_fold"/>
</dbReference>
<dbReference type="Proteomes" id="UP000190188">
    <property type="component" value="Unassembled WGS sequence"/>
</dbReference>
<dbReference type="Gene3D" id="3.30.559.10">
    <property type="entry name" value="Chloramphenicol acetyltransferase-like domain"/>
    <property type="match status" value="1"/>
</dbReference>
<dbReference type="Pfam" id="PF00501">
    <property type="entry name" value="AMP-binding"/>
    <property type="match status" value="1"/>
</dbReference>
<proteinExistence type="inferred from homology"/>
<dbReference type="InterPro" id="IPR023213">
    <property type="entry name" value="CAT-like_dom_sf"/>
</dbReference>
<evidence type="ECO:0000256" key="5">
    <source>
        <dbReference type="ARBA" id="ARBA00022737"/>
    </source>
</evidence>
<organism evidence="10 11">
    <name type="scientific">Paenibacillus selenitireducens</name>
    <dbReference type="NCBI Taxonomy" id="1324314"/>
    <lineage>
        <taxon>Bacteria</taxon>
        <taxon>Bacillati</taxon>
        <taxon>Bacillota</taxon>
        <taxon>Bacilli</taxon>
        <taxon>Bacillales</taxon>
        <taxon>Paenibacillaceae</taxon>
        <taxon>Paenibacillus</taxon>
    </lineage>
</organism>
<dbReference type="SUPFAM" id="SSF47336">
    <property type="entry name" value="ACP-like"/>
    <property type="match status" value="1"/>
</dbReference>
<dbReference type="GO" id="GO:0031177">
    <property type="term" value="F:phosphopantetheine binding"/>
    <property type="evidence" value="ECO:0007669"/>
    <property type="project" value="TreeGrafter"/>
</dbReference>
<dbReference type="PANTHER" id="PTHR45527">
    <property type="entry name" value="NONRIBOSOMAL PEPTIDE SYNTHETASE"/>
    <property type="match status" value="1"/>
</dbReference>
<dbReference type="AlphaFoldDB" id="A0A1T2WZJ9"/>
<dbReference type="FunFam" id="3.40.50.980:FF:000001">
    <property type="entry name" value="Non-ribosomal peptide synthetase"/>
    <property type="match status" value="1"/>
</dbReference>
<evidence type="ECO:0000256" key="2">
    <source>
        <dbReference type="ARBA" id="ARBA00006432"/>
    </source>
</evidence>
<dbReference type="InterPro" id="IPR006162">
    <property type="entry name" value="Ppantetheine_attach_site"/>
</dbReference>
<dbReference type="STRING" id="1324314.BVG16_32275"/>
<keyword evidence="7" id="KW-0511">Multifunctional enzyme</keyword>
<dbReference type="SUPFAM" id="SSF56801">
    <property type="entry name" value="Acetyl-CoA synthetase-like"/>
    <property type="match status" value="1"/>
</dbReference>
<dbReference type="PANTHER" id="PTHR45527:SF1">
    <property type="entry name" value="FATTY ACID SYNTHASE"/>
    <property type="match status" value="1"/>
</dbReference>
<keyword evidence="8" id="KW-0175">Coiled coil</keyword>
<dbReference type="Pfam" id="PF00668">
    <property type="entry name" value="Condensation"/>
    <property type="match status" value="1"/>
</dbReference>
<comment type="cofactor">
    <cofactor evidence="1">
        <name>pantetheine 4'-phosphate</name>
        <dbReference type="ChEBI" id="CHEBI:47942"/>
    </cofactor>
</comment>
<evidence type="ECO:0000313" key="10">
    <source>
        <dbReference type="EMBL" id="OPA72773.1"/>
    </source>
</evidence>
<dbReference type="NCBIfam" id="TIGR01733">
    <property type="entry name" value="AA-adenyl-dom"/>
    <property type="match status" value="1"/>
</dbReference>
<dbReference type="PROSITE" id="PS00012">
    <property type="entry name" value="PHOSPHOPANTETHEINE"/>
    <property type="match status" value="1"/>
</dbReference>
<evidence type="ECO:0000256" key="6">
    <source>
        <dbReference type="ARBA" id="ARBA00023194"/>
    </source>
</evidence>
<dbReference type="CDD" id="cd19531">
    <property type="entry name" value="LCL_NRPS-like"/>
    <property type="match status" value="1"/>
</dbReference>
<evidence type="ECO:0000313" key="11">
    <source>
        <dbReference type="Proteomes" id="UP000190188"/>
    </source>
</evidence>
<dbReference type="EMBL" id="MSZX01000040">
    <property type="protein sequence ID" value="OPA72773.1"/>
    <property type="molecule type" value="Genomic_DNA"/>
</dbReference>
<dbReference type="InterPro" id="IPR000873">
    <property type="entry name" value="AMP-dep_synth/lig_dom"/>
</dbReference>
<dbReference type="CDD" id="cd05930">
    <property type="entry name" value="A_NRPS"/>
    <property type="match status" value="1"/>
</dbReference>
<dbReference type="InterPro" id="IPR010071">
    <property type="entry name" value="AA_adenyl_dom"/>
</dbReference>
<feature type="coiled-coil region" evidence="8">
    <location>
        <begin position="437"/>
        <end position="464"/>
    </location>
</feature>
<dbReference type="GO" id="GO:0003824">
    <property type="term" value="F:catalytic activity"/>
    <property type="evidence" value="ECO:0007669"/>
    <property type="project" value="UniProtKB-KW"/>
</dbReference>
<protein>
    <recommendedName>
        <fullName evidence="9">Carrier domain-containing protein</fullName>
    </recommendedName>
</protein>
<dbReference type="Gene3D" id="3.30.559.30">
    <property type="entry name" value="Nonribosomal peptide synthetase, condensation domain"/>
    <property type="match status" value="1"/>
</dbReference>
<dbReference type="SUPFAM" id="SSF52777">
    <property type="entry name" value="CoA-dependent acyltransferases"/>
    <property type="match status" value="2"/>
</dbReference>
<dbReference type="FunFam" id="1.10.1200.10:FF:000005">
    <property type="entry name" value="Nonribosomal peptide synthetase 1"/>
    <property type="match status" value="1"/>
</dbReference>
<keyword evidence="4" id="KW-0597">Phosphoprotein</keyword>
<dbReference type="GO" id="GO:0044550">
    <property type="term" value="P:secondary metabolite biosynthetic process"/>
    <property type="evidence" value="ECO:0007669"/>
    <property type="project" value="TreeGrafter"/>
</dbReference>
<keyword evidence="3" id="KW-0596">Phosphopantetheine</keyword>
<dbReference type="GO" id="GO:0008610">
    <property type="term" value="P:lipid biosynthetic process"/>
    <property type="evidence" value="ECO:0007669"/>
    <property type="project" value="UniProtKB-ARBA"/>
</dbReference>
<dbReference type="FunFam" id="3.30.300.30:FF:000010">
    <property type="entry name" value="Enterobactin synthetase component F"/>
    <property type="match status" value="1"/>
</dbReference>
<dbReference type="InterPro" id="IPR036736">
    <property type="entry name" value="ACP-like_sf"/>
</dbReference>
<evidence type="ECO:0000256" key="3">
    <source>
        <dbReference type="ARBA" id="ARBA00022450"/>
    </source>
</evidence>
<comment type="similarity">
    <text evidence="2">Belongs to the ATP-dependent AMP-binding enzyme family.</text>
</comment>
<dbReference type="GO" id="GO:0017000">
    <property type="term" value="P:antibiotic biosynthetic process"/>
    <property type="evidence" value="ECO:0007669"/>
    <property type="project" value="UniProtKB-KW"/>
</dbReference>
<dbReference type="Gene3D" id="3.30.300.30">
    <property type="match status" value="1"/>
</dbReference>
<sequence>MPRVIRMTGEVCPEAIREAMQEMINRHEILRTEFLMKEDEPVQKIREDVMADYKYIENRETSEEDIIKDFIKPFDLGKAPLFRAELVKRENHYLFMLDTHHIVSDGMSETIFIRGFNAIYNKGKLQTVARQYKDYSEWMSRRDLSDQKKYWLDEFSGEIPVLDLPTDYARKQEKSFYGAGIEIQTTEELRKNIKKLAEETGTTEYMIFLSAAMILLCKYSRQEDIVIGSPISARTHKDTEGMLGMFVNTLAMRGGLEGSKTYEAFLGEIKEKCLNAYENQEYPFEELVESVKVMRDMSRNPLFDVTFVLHNNAVTDVELDKVKIEYIGSSCKSTKFDLSFKMIECNSNYEIGLEYCTDLYKKETVELMLSHYIVILEQIVENRSKQIKEIEVITEEERGKILGEFNDTRVEYPMDKTVIDLFEEQVMETPENIAVIYEEKKITYAELNKRSNQLARKLRKLGVKPNEFVAIISERSIEMVIGIYGIMKAGGAYVPIDPEFPEERIQYMLEDCRSKAVLVYNAEINTELPVIDLSDKDIYIGESTNLQKVNKSEDLVYCTYTSGTTGNPKGIPVRYRNVVNLITWYKDRFEMNERSKVMLMASLSFDLTQRNIFGPHISGGTVCSCGDTNVYDPIKIVEFVKEQGITIINCAASAFYALINAEKQNGYNGLKSLEKVYLVGEALLYAKLEDYMSSSNCKAIIVNGYGLTEDSGIASTYEVTNQAVNEYIIPIGKPLYNKQMYIVENGKLCGIGVKGEICICGAGVTDGYLNNVELTAEKFVPNPYGEGMMYRTGDLGRWLPDGNIEYLGRMDEQVKIRGLRIELAEIESTLRKIENVKDCAVIAREDKNEEKAIYAYIVSEQEISVSEVRDTLGKSLPSYMIPSYVGQIKKIPVTRNGKLDKRKLPVLEAGIGKGYEAPRSETEKMLCEIYQEVLNVDRVGISDGFFELGGHSLRAIRVINRIEEETGIRLGIKEIFITPTVKGLSEKIAKQGIQKYEPIPEAEIKEYYPMSSTQKRTYFICQMD</sequence>
<evidence type="ECO:0000259" key="9">
    <source>
        <dbReference type="PROSITE" id="PS50075"/>
    </source>
</evidence>
<dbReference type="GO" id="GO:0043041">
    <property type="term" value="P:amino acid activation for nonribosomal peptide biosynthetic process"/>
    <property type="evidence" value="ECO:0007669"/>
    <property type="project" value="TreeGrafter"/>
</dbReference>
<evidence type="ECO:0000256" key="7">
    <source>
        <dbReference type="ARBA" id="ARBA00023268"/>
    </source>
</evidence>
<evidence type="ECO:0000256" key="8">
    <source>
        <dbReference type="SAM" id="Coils"/>
    </source>
</evidence>
<evidence type="ECO:0000256" key="4">
    <source>
        <dbReference type="ARBA" id="ARBA00022553"/>
    </source>
</evidence>
<dbReference type="PROSITE" id="PS50075">
    <property type="entry name" value="CARRIER"/>
    <property type="match status" value="1"/>
</dbReference>
<dbReference type="Pfam" id="PF00550">
    <property type="entry name" value="PP-binding"/>
    <property type="match status" value="1"/>
</dbReference>
<keyword evidence="5" id="KW-0677">Repeat</keyword>
<dbReference type="Gene3D" id="3.40.50.1820">
    <property type="entry name" value="alpha/beta hydrolase"/>
    <property type="match status" value="1"/>
</dbReference>
<feature type="non-terminal residue" evidence="10">
    <location>
        <position position="1024"/>
    </location>
</feature>
<dbReference type="InterPro" id="IPR009081">
    <property type="entry name" value="PP-bd_ACP"/>
</dbReference>